<dbReference type="Pfam" id="PF16095">
    <property type="entry name" value="COR-A"/>
    <property type="match status" value="1"/>
</dbReference>
<dbReference type="PANTHER" id="PTHR12449:SF18">
    <property type="entry name" value="DEATH DOMAIN-CONTAINING PROTEIN"/>
    <property type="match status" value="1"/>
</dbReference>
<dbReference type="GO" id="GO:0016301">
    <property type="term" value="F:kinase activity"/>
    <property type="evidence" value="ECO:0007669"/>
    <property type="project" value="UniProtKB-KW"/>
</dbReference>
<dbReference type="PROSITE" id="PS51424">
    <property type="entry name" value="ROC"/>
    <property type="match status" value="1"/>
</dbReference>
<evidence type="ECO:0000256" key="8">
    <source>
        <dbReference type="ARBA" id="ARBA00048679"/>
    </source>
</evidence>
<dbReference type="InterPro" id="IPR015943">
    <property type="entry name" value="WD40/YVTN_repeat-like_dom_sf"/>
</dbReference>
<dbReference type="CDD" id="cd00882">
    <property type="entry name" value="Ras_like_GTPase"/>
    <property type="match status" value="1"/>
</dbReference>
<dbReference type="InterPro" id="IPR036388">
    <property type="entry name" value="WH-like_DNA-bd_sf"/>
</dbReference>
<comment type="caution">
    <text evidence="11">The sequence shown here is derived from an EMBL/GenBank/DDBJ whole genome shotgun (WGS) entry which is preliminary data.</text>
</comment>
<evidence type="ECO:0000256" key="2">
    <source>
        <dbReference type="ARBA" id="ARBA00022679"/>
    </source>
</evidence>
<evidence type="ECO:0000256" key="4">
    <source>
        <dbReference type="ARBA" id="ARBA00022741"/>
    </source>
</evidence>
<reference evidence="11 12" key="1">
    <citation type="submission" date="2024-11" db="EMBL/GenBank/DDBJ databases">
        <title>Chromosome-level genome assembly of the freshwater bivalve Anodonta woodiana.</title>
        <authorList>
            <person name="Chen X."/>
        </authorList>
    </citation>
    <scope>NUCLEOTIDE SEQUENCE [LARGE SCALE GENOMIC DNA]</scope>
    <source>
        <strain evidence="11">MN2024</strain>
        <tissue evidence="11">Gills</tissue>
    </source>
</reference>
<dbReference type="Gene3D" id="1.10.10.10">
    <property type="entry name" value="Winged helix-like DNA-binding domain superfamily/Winged helix DNA-binding domain"/>
    <property type="match status" value="1"/>
</dbReference>
<keyword evidence="6" id="KW-0067">ATP-binding</keyword>
<dbReference type="InterPro" id="IPR041249">
    <property type="entry name" value="HEPN_DZIP3"/>
</dbReference>
<dbReference type="Gene3D" id="2.130.10.10">
    <property type="entry name" value="YVTN repeat-like/Quinoprotein amine dehydrogenase"/>
    <property type="match status" value="1"/>
</dbReference>
<dbReference type="InterPro" id="IPR032171">
    <property type="entry name" value="COR-A"/>
</dbReference>
<dbReference type="Proteomes" id="UP001634394">
    <property type="component" value="Unassembled WGS sequence"/>
</dbReference>
<sequence>MATAMSQEAICSLVEYETLTLETEAGGKPGYSRCVVTDDMLIAIDGDGRSLDVYNLHGGKLITSHRLEDWPWDVCLINKMEVAVCLGRGEVVILSVTSRDGVKLVNTLQTGFDCYSLVKWRSDKLVISGRNDDAMLCWRILSITDGRLDSTHDICKGLWTRMAVMEDTVYFSCRTYDSITDGVHAFNLLTNKQKFMYQHEELTPWSIMADRDYVYVCDRNRIHQLTDSGQLVTIHTVSSRPWSMFYDDQHGLIYTTSEYSNVITVYKMESSRQQDSFIPKEVLKMDTRSLQIYNKALNEGKEKVYNIRVMVVGQYGVGKTTLTQRLLGKDVNISERHSTEGIDVHVECSKVSLLSGEWTTQEKHADKYSRLQRLVRLLNEHSNKQQSKREQDRQSELDVQVISLEYDNSHTQHNLLVSKERYDGQPQQDKPVSVEPSTNQIVKEPSSQPVESPIVRLHPESSSGIHSKENEKDTLMEILKQVNETSGKLEKDATQYAALALWDFAGQHSFYTTHQTFLTSRAIYLLVINLSQQVTAFIQENECFLDAKGKQLCNIPEMMEIWLNMIHSCAPSSHPGNPPVILIGTHVDKIPEKNRQKVIDEYFMKLRQMLKSKPLVLHLVDDIAIDNTLESDPSLEKLKRRIFELASQQPYWGEEKPARWLPLEQAIMTMRDSDVKVAPLSLIEEINRSSSVKIEDRGELELFLNFQHDIGTILYFNADGLRENIVLNPQWMIDVFRSLITAKTFIKQHPTITEEWFEFEETGKLTHKLIDAIWTKEKPDFHDNKEYLLLVMEKLNIIAKPMSYTMDGESVKKEDYYLAPCILRQETPREIICPESDPNEKSTSALCFVSKEKCLPPPIFHRLVGACLTHWPIAKQDEENLIYCGCCLFDIDKYHRLSLHFLGHVIFARVTIMGVSNISKSSKLCSGARQFIYENLLKIIGNLGQSLEFEPHIQCPGCKADSLKGMIAVPELQNENVVVCRSHDKGHPLESQQLLKFWFEDGEQTDETSEVPETVPSTSRNTGPSVDDTDRFVHIACLLVNVGSKVLRRLLLFHTVTPTCTLDQYLANKRIDLDNLRKKRILNKSQMDILFPPSGITSLGDYDITLLSALFTNIVPNISQQHLDMIHYLRDKRNEIFAHAPSVAVNLNNYQTFWNDIYTRLEALSKQCNDPDFEKEISKEIQGIQGSTFKINGYKIYYNHCLEGWKTLK</sequence>
<dbReference type="Pfam" id="PF18738">
    <property type="entry name" value="HEPN_DZIP3"/>
    <property type="match status" value="1"/>
</dbReference>
<keyword evidence="4" id="KW-0547">Nucleotide-binding</keyword>
<keyword evidence="2" id="KW-0808">Transferase</keyword>
<keyword evidence="3" id="KW-0677">Repeat</keyword>
<dbReference type="EMBL" id="JBJQND010000001">
    <property type="protein sequence ID" value="KAL3889207.1"/>
    <property type="molecule type" value="Genomic_DNA"/>
</dbReference>
<dbReference type="EC" id="2.7.11.1" evidence="1"/>
<feature type="compositionally biased region" description="Polar residues" evidence="9">
    <location>
        <begin position="425"/>
        <end position="450"/>
    </location>
</feature>
<dbReference type="InterPro" id="IPR011044">
    <property type="entry name" value="Quino_amine_DH_bsu"/>
</dbReference>
<evidence type="ECO:0000259" key="10">
    <source>
        <dbReference type="PROSITE" id="PS51424"/>
    </source>
</evidence>
<dbReference type="InterPro" id="IPR039788">
    <property type="entry name" value="NOL4/NOL4L"/>
</dbReference>
<evidence type="ECO:0000313" key="12">
    <source>
        <dbReference type="Proteomes" id="UP001634394"/>
    </source>
</evidence>
<gene>
    <name evidence="11" type="ORF">ACJMK2_001555</name>
</gene>
<organism evidence="11 12">
    <name type="scientific">Sinanodonta woodiana</name>
    <name type="common">Chinese pond mussel</name>
    <name type="synonym">Anodonta woodiana</name>
    <dbReference type="NCBI Taxonomy" id="1069815"/>
    <lineage>
        <taxon>Eukaryota</taxon>
        <taxon>Metazoa</taxon>
        <taxon>Spiralia</taxon>
        <taxon>Lophotrochozoa</taxon>
        <taxon>Mollusca</taxon>
        <taxon>Bivalvia</taxon>
        <taxon>Autobranchia</taxon>
        <taxon>Heteroconchia</taxon>
        <taxon>Palaeoheterodonta</taxon>
        <taxon>Unionida</taxon>
        <taxon>Unionoidea</taxon>
        <taxon>Unionidae</taxon>
        <taxon>Unioninae</taxon>
        <taxon>Sinanodonta</taxon>
    </lineage>
</organism>
<dbReference type="EMBL" id="JBJQND010000001">
    <property type="protein sequence ID" value="KAL3889208.1"/>
    <property type="molecule type" value="Genomic_DNA"/>
</dbReference>
<dbReference type="SUPFAM" id="SSF50969">
    <property type="entry name" value="YVTN repeat-like/Quinoprotein amine dehydrogenase"/>
    <property type="match status" value="1"/>
</dbReference>
<evidence type="ECO:0000256" key="6">
    <source>
        <dbReference type="ARBA" id="ARBA00022840"/>
    </source>
</evidence>
<dbReference type="Pfam" id="PF08477">
    <property type="entry name" value="Roc"/>
    <property type="match status" value="1"/>
</dbReference>
<feature type="region of interest" description="Disordered" evidence="9">
    <location>
        <begin position="422"/>
        <end position="452"/>
    </location>
</feature>
<comment type="catalytic activity">
    <reaction evidence="7">
        <text>L-threonyl-[protein] + ATP = O-phospho-L-threonyl-[protein] + ADP + H(+)</text>
        <dbReference type="Rhea" id="RHEA:46608"/>
        <dbReference type="Rhea" id="RHEA-COMP:11060"/>
        <dbReference type="Rhea" id="RHEA-COMP:11605"/>
        <dbReference type="ChEBI" id="CHEBI:15378"/>
        <dbReference type="ChEBI" id="CHEBI:30013"/>
        <dbReference type="ChEBI" id="CHEBI:30616"/>
        <dbReference type="ChEBI" id="CHEBI:61977"/>
        <dbReference type="ChEBI" id="CHEBI:456216"/>
        <dbReference type="EC" id="2.7.11.1"/>
    </reaction>
</comment>
<evidence type="ECO:0000256" key="1">
    <source>
        <dbReference type="ARBA" id="ARBA00012513"/>
    </source>
</evidence>
<evidence type="ECO:0000256" key="3">
    <source>
        <dbReference type="ARBA" id="ARBA00022737"/>
    </source>
</evidence>
<evidence type="ECO:0000256" key="9">
    <source>
        <dbReference type="SAM" id="MobiDB-lite"/>
    </source>
</evidence>
<dbReference type="SUPFAM" id="SSF52540">
    <property type="entry name" value="P-loop containing nucleoside triphosphate hydrolases"/>
    <property type="match status" value="1"/>
</dbReference>
<dbReference type="Gene3D" id="3.30.70.1390">
    <property type="entry name" value="ROC domain from the Parkinson's disease-associated leucine-rich repeat kinase 2"/>
    <property type="match status" value="1"/>
</dbReference>
<evidence type="ECO:0000313" key="11">
    <source>
        <dbReference type="EMBL" id="KAL3889207.1"/>
    </source>
</evidence>
<accession>A0ABD3XVS7</accession>
<protein>
    <recommendedName>
        <fullName evidence="1">non-specific serine/threonine protein kinase</fullName>
        <ecNumber evidence="1">2.7.11.1</ecNumber>
    </recommendedName>
</protein>
<keyword evidence="12" id="KW-1185">Reference proteome</keyword>
<dbReference type="AlphaFoldDB" id="A0ABD3XVS7"/>
<dbReference type="GO" id="GO:0005524">
    <property type="term" value="F:ATP binding"/>
    <property type="evidence" value="ECO:0007669"/>
    <property type="project" value="UniProtKB-KW"/>
</dbReference>
<dbReference type="InterPro" id="IPR027417">
    <property type="entry name" value="P-loop_NTPase"/>
</dbReference>
<dbReference type="PANTHER" id="PTHR12449">
    <property type="entry name" value="DEATH DOMAIN-CONTAINING PROTEIN"/>
    <property type="match status" value="1"/>
</dbReference>
<comment type="catalytic activity">
    <reaction evidence="8">
        <text>L-seryl-[protein] + ATP = O-phospho-L-seryl-[protein] + ADP + H(+)</text>
        <dbReference type="Rhea" id="RHEA:17989"/>
        <dbReference type="Rhea" id="RHEA-COMP:9863"/>
        <dbReference type="Rhea" id="RHEA-COMP:11604"/>
        <dbReference type="ChEBI" id="CHEBI:15378"/>
        <dbReference type="ChEBI" id="CHEBI:29999"/>
        <dbReference type="ChEBI" id="CHEBI:30616"/>
        <dbReference type="ChEBI" id="CHEBI:83421"/>
        <dbReference type="ChEBI" id="CHEBI:456216"/>
        <dbReference type="EC" id="2.7.11.1"/>
    </reaction>
</comment>
<keyword evidence="5" id="KW-0418">Kinase</keyword>
<dbReference type="InterPro" id="IPR020859">
    <property type="entry name" value="ROC"/>
</dbReference>
<proteinExistence type="predicted"/>
<dbReference type="Gene3D" id="3.40.50.300">
    <property type="entry name" value="P-loop containing nucleotide triphosphate hydrolases"/>
    <property type="match status" value="2"/>
</dbReference>
<feature type="domain" description="Roc" evidence="10">
    <location>
        <begin position="300"/>
        <end position="649"/>
    </location>
</feature>
<evidence type="ECO:0000256" key="7">
    <source>
        <dbReference type="ARBA" id="ARBA00047899"/>
    </source>
</evidence>
<evidence type="ECO:0000256" key="5">
    <source>
        <dbReference type="ARBA" id="ARBA00022777"/>
    </source>
</evidence>
<name>A0ABD3XVS7_SINWO</name>